<organism evidence="1 2">
    <name type="scientific">Aquarana catesbeiana</name>
    <name type="common">American bullfrog</name>
    <name type="synonym">Rana catesbeiana</name>
    <dbReference type="NCBI Taxonomy" id="8400"/>
    <lineage>
        <taxon>Eukaryota</taxon>
        <taxon>Metazoa</taxon>
        <taxon>Chordata</taxon>
        <taxon>Craniata</taxon>
        <taxon>Vertebrata</taxon>
        <taxon>Euteleostomi</taxon>
        <taxon>Amphibia</taxon>
        <taxon>Batrachia</taxon>
        <taxon>Anura</taxon>
        <taxon>Neobatrachia</taxon>
        <taxon>Ranoidea</taxon>
        <taxon>Ranidae</taxon>
        <taxon>Aquarana</taxon>
    </lineage>
</organism>
<protein>
    <submittedName>
        <fullName evidence="1">Uncharacterized protein</fullName>
    </submittedName>
</protein>
<dbReference type="AlphaFoldDB" id="A0A2G9R7C1"/>
<keyword evidence="2" id="KW-1185">Reference proteome</keyword>
<evidence type="ECO:0000313" key="2">
    <source>
        <dbReference type="Proteomes" id="UP000228934"/>
    </source>
</evidence>
<accession>A0A2G9R7C1</accession>
<evidence type="ECO:0000313" key="1">
    <source>
        <dbReference type="EMBL" id="PIO23767.1"/>
    </source>
</evidence>
<dbReference type="Proteomes" id="UP000228934">
    <property type="component" value="Unassembled WGS sequence"/>
</dbReference>
<gene>
    <name evidence="1" type="ORF">AB205_0153440</name>
</gene>
<reference evidence="2" key="1">
    <citation type="journal article" date="2017" name="Nat. Commun.">
        <title>The North American bullfrog draft genome provides insight into hormonal regulation of long noncoding RNA.</title>
        <authorList>
            <person name="Hammond S.A."/>
            <person name="Warren R.L."/>
            <person name="Vandervalk B.P."/>
            <person name="Kucuk E."/>
            <person name="Khan H."/>
            <person name="Gibb E.A."/>
            <person name="Pandoh P."/>
            <person name="Kirk H."/>
            <person name="Zhao Y."/>
            <person name="Jones M."/>
            <person name="Mungall A.J."/>
            <person name="Coope R."/>
            <person name="Pleasance S."/>
            <person name="Moore R.A."/>
            <person name="Holt R.A."/>
            <person name="Round J.M."/>
            <person name="Ohora S."/>
            <person name="Walle B.V."/>
            <person name="Veldhoen N."/>
            <person name="Helbing C.C."/>
            <person name="Birol I."/>
        </authorList>
    </citation>
    <scope>NUCLEOTIDE SEQUENCE [LARGE SCALE GENOMIC DNA]</scope>
</reference>
<proteinExistence type="predicted"/>
<name>A0A2G9R7C1_AQUCT</name>
<sequence length="54" mass="6204">MELIIILHQRIGRQTSLISIMMMYFLKTAPTWTVMADGTMRTAPVCTTTSVRWT</sequence>
<dbReference type="EMBL" id="KV955483">
    <property type="protein sequence ID" value="PIO23767.1"/>
    <property type="molecule type" value="Genomic_DNA"/>
</dbReference>